<evidence type="ECO:0000256" key="5">
    <source>
        <dbReference type="ARBA" id="ARBA00022692"/>
    </source>
</evidence>
<evidence type="ECO:0000313" key="13">
    <source>
        <dbReference type="WBParaSite" id="SSLN_0001111901-mRNA-1"/>
    </source>
</evidence>
<evidence type="ECO:0000256" key="3">
    <source>
        <dbReference type="ARBA" id="ARBA00022676"/>
    </source>
</evidence>
<keyword evidence="6" id="KW-0735">Signal-anchor</keyword>
<dbReference type="Pfam" id="PF01762">
    <property type="entry name" value="Galactosyl_T"/>
    <property type="match status" value="1"/>
</dbReference>
<proteinExistence type="inferred from homology"/>
<evidence type="ECO:0000313" key="12">
    <source>
        <dbReference type="Proteomes" id="UP000275846"/>
    </source>
</evidence>
<keyword evidence="12" id="KW-1185">Reference proteome</keyword>
<dbReference type="PANTHER" id="PTHR11214:SF364">
    <property type="entry name" value="HEXOSYLTRANSFERASE"/>
    <property type="match status" value="1"/>
</dbReference>
<evidence type="ECO:0000256" key="2">
    <source>
        <dbReference type="ARBA" id="ARBA00008661"/>
    </source>
</evidence>
<evidence type="ECO:0000256" key="10">
    <source>
        <dbReference type="RuleBase" id="RU363063"/>
    </source>
</evidence>
<keyword evidence="5" id="KW-0812">Transmembrane</keyword>
<dbReference type="Proteomes" id="UP000275846">
    <property type="component" value="Unassembled WGS sequence"/>
</dbReference>
<keyword evidence="4" id="KW-0808">Transferase</keyword>
<sequence length="433" mass="48751">MLPRTICKLASSTHKMNRVEARRLGLLVGFAVVVLHLLWGFTLPQGSQGHRRSIRPYETPLSTDTSEVNATSLICSSEQPYDIALCLPDSDALSVPPLVELSCRQEGDLVSHGGQACLSFTDLRSRTYEFWSRLKGRTAFQLYPQDLPAREVVRRVKRGLPIGVKSINNPRLAVLKVSKTVCTEEQRGKEVYRFLVIVKSATKNFQARSRLREFIHNQTSRLPFPVGLLFSMGLPRELHEMESNEPVLQNLRTESELFDDILLTNFMDTYDNLTLKTIINLRFAHTICRGVSTQFVILDDDYGISLQGLLDSLTSFSRSDLLRHAFGIVNPSSTVIRSRGHKWALDRAAFPYDIFPNYMSGFCYVIGAQAIEALSIVAAFTKPLRLEDAYIGIMAAKLNMSLHTISGIFLHWPPADTTIAKVVAPIEYFLENR</sequence>
<evidence type="ECO:0000256" key="4">
    <source>
        <dbReference type="ARBA" id="ARBA00022679"/>
    </source>
</evidence>
<comment type="similarity">
    <text evidence="2 10">Belongs to the glycosyltransferase 31 family.</text>
</comment>
<dbReference type="EC" id="2.4.1.-" evidence="10"/>
<comment type="subcellular location">
    <subcellularLocation>
        <location evidence="1 10">Golgi apparatus membrane</location>
        <topology evidence="1 10">Single-pass type II membrane protein</topology>
    </subcellularLocation>
</comment>
<dbReference type="GO" id="GO:0006493">
    <property type="term" value="P:protein O-linked glycosylation"/>
    <property type="evidence" value="ECO:0007669"/>
    <property type="project" value="TreeGrafter"/>
</dbReference>
<evidence type="ECO:0000313" key="11">
    <source>
        <dbReference type="EMBL" id="VDL97088.1"/>
    </source>
</evidence>
<evidence type="ECO:0000256" key="6">
    <source>
        <dbReference type="ARBA" id="ARBA00022968"/>
    </source>
</evidence>
<accession>A0A183T2K5</accession>
<reference evidence="11 12" key="2">
    <citation type="submission" date="2018-11" db="EMBL/GenBank/DDBJ databases">
        <authorList>
            <consortium name="Pathogen Informatics"/>
        </authorList>
    </citation>
    <scope>NUCLEOTIDE SEQUENCE [LARGE SCALE GENOMIC DNA]</scope>
    <source>
        <strain evidence="11 12">NST_G2</strain>
    </source>
</reference>
<keyword evidence="8 10" id="KW-0333">Golgi apparatus</keyword>
<dbReference type="STRING" id="70667.A0A183T2K5"/>
<keyword evidence="9" id="KW-0472">Membrane</keyword>
<evidence type="ECO:0000256" key="1">
    <source>
        <dbReference type="ARBA" id="ARBA00004323"/>
    </source>
</evidence>
<reference evidence="13" key="1">
    <citation type="submission" date="2016-06" db="UniProtKB">
        <authorList>
            <consortium name="WormBaseParasite"/>
        </authorList>
    </citation>
    <scope>IDENTIFICATION</scope>
</reference>
<gene>
    <name evidence="11" type="ORF">SSLN_LOCUS10703</name>
</gene>
<name>A0A183T2K5_SCHSO</name>
<evidence type="ECO:0000256" key="7">
    <source>
        <dbReference type="ARBA" id="ARBA00022989"/>
    </source>
</evidence>
<dbReference type="OrthoDB" id="115198at2759"/>
<dbReference type="Gene3D" id="3.90.550.50">
    <property type="match status" value="1"/>
</dbReference>
<dbReference type="EMBL" id="UYSU01036037">
    <property type="protein sequence ID" value="VDL97088.1"/>
    <property type="molecule type" value="Genomic_DNA"/>
</dbReference>
<evidence type="ECO:0000256" key="9">
    <source>
        <dbReference type="ARBA" id="ARBA00023136"/>
    </source>
</evidence>
<dbReference type="InterPro" id="IPR002659">
    <property type="entry name" value="Glyco_trans_31"/>
</dbReference>
<organism evidence="13">
    <name type="scientific">Schistocephalus solidus</name>
    <name type="common">Tapeworm</name>
    <dbReference type="NCBI Taxonomy" id="70667"/>
    <lineage>
        <taxon>Eukaryota</taxon>
        <taxon>Metazoa</taxon>
        <taxon>Spiralia</taxon>
        <taxon>Lophotrochozoa</taxon>
        <taxon>Platyhelminthes</taxon>
        <taxon>Cestoda</taxon>
        <taxon>Eucestoda</taxon>
        <taxon>Diphyllobothriidea</taxon>
        <taxon>Diphyllobothriidae</taxon>
        <taxon>Schistocephalus</taxon>
    </lineage>
</organism>
<dbReference type="AlphaFoldDB" id="A0A183T2K5"/>
<dbReference type="WBParaSite" id="SSLN_0001111901-mRNA-1">
    <property type="protein sequence ID" value="SSLN_0001111901-mRNA-1"/>
    <property type="gene ID" value="SSLN_0001111901"/>
</dbReference>
<keyword evidence="3 10" id="KW-0328">Glycosyltransferase</keyword>
<dbReference type="PANTHER" id="PTHR11214">
    <property type="entry name" value="BETA-1,3-N-ACETYLGLUCOSAMINYLTRANSFERASE"/>
    <property type="match status" value="1"/>
</dbReference>
<dbReference type="GO" id="GO:0000139">
    <property type="term" value="C:Golgi membrane"/>
    <property type="evidence" value="ECO:0007669"/>
    <property type="project" value="UniProtKB-SubCell"/>
</dbReference>
<evidence type="ECO:0000256" key="8">
    <source>
        <dbReference type="ARBA" id="ARBA00023034"/>
    </source>
</evidence>
<dbReference type="GO" id="GO:0016758">
    <property type="term" value="F:hexosyltransferase activity"/>
    <property type="evidence" value="ECO:0007669"/>
    <property type="project" value="InterPro"/>
</dbReference>
<keyword evidence="7" id="KW-1133">Transmembrane helix</keyword>
<protein>
    <recommendedName>
        <fullName evidence="10">Hexosyltransferase</fullName>
        <ecNumber evidence="10">2.4.1.-</ecNumber>
    </recommendedName>
</protein>